<dbReference type="InParanoid" id="A0A2T3BBR7"/>
<dbReference type="STRING" id="857342.A0A2T3BBR7"/>
<evidence type="ECO:0000313" key="5">
    <source>
        <dbReference type="EMBL" id="PSS25704.1"/>
    </source>
</evidence>
<dbReference type="AlphaFoldDB" id="A0A2T3BBR7"/>
<feature type="domain" description="FAD-binding" evidence="4">
    <location>
        <begin position="81"/>
        <end position="471"/>
    </location>
</feature>
<organism evidence="5 6">
    <name type="scientific">Amorphotheca resinae ATCC 22711</name>
    <dbReference type="NCBI Taxonomy" id="857342"/>
    <lineage>
        <taxon>Eukaryota</taxon>
        <taxon>Fungi</taxon>
        <taxon>Dikarya</taxon>
        <taxon>Ascomycota</taxon>
        <taxon>Pezizomycotina</taxon>
        <taxon>Leotiomycetes</taxon>
        <taxon>Helotiales</taxon>
        <taxon>Amorphothecaceae</taxon>
        <taxon>Amorphotheca</taxon>
    </lineage>
</organism>
<dbReference type="Gene3D" id="3.40.30.120">
    <property type="match status" value="1"/>
</dbReference>
<gene>
    <name evidence="5" type="ORF">M430DRAFT_205690</name>
</gene>
<accession>A0A2T3BBR7</accession>
<evidence type="ECO:0000256" key="1">
    <source>
        <dbReference type="ARBA" id="ARBA00022630"/>
    </source>
</evidence>
<dbReference type="InterPro" id="IPR002938">
    <property type="entry name" value="FAD-bd"/>
</dbReference>
<dbReference type="SUPFAM" id="SSF51905">
    <property type="entry name" value="FAD/NAD(P)-binding domain"/>
    <property type="match status" value="1"/>
</dbReference>
<evidence type="ECO:0000259" key="4">
    <source>
        <dbReference type="Pfam" id="PF01494"/>
    </source>
</evidence>
<dbReference type="GO" id="GO:0016709">
    <property type="term" value="F:oxidoreductase activity, acting on paired donors, with incorporation or reduction of molecular oxygen, NAD(P)H as one donor, and incorporation of one atom of oxygen"/>
    <property type="evidence" value="ECO:0007669"/>
    <property type="project" value="UniProtKB-ARBA"/>
</dbReference>
<keyword evidence="3" id="KW-0560">Oxidoreductase</keyword>
<dbReference type="PRINTS" id="PR00420">
    <property type="entry name" value="RNGMNOXGNASE"/>
</dbReference>
<dbReference type="OrthoDB" id="2690153at2759"/>
<proteinExistence type="predicted"/>
<dbReference type="RefSeq" id="XP_024724303.1">
    <property type="nucleotide sequence ID" value="XM_024864326.1"/>
</dbReference>
<dbReference type="Pfam" id="PF01494">
    <property type="entry name" value="FAD_binding_3"/>
    <property type="match status" value="1"/>
</dbReference>
<protein>
    <recommendedName>
        <fullName evidence="4">FAD-binding domain-containing protein</fullName>
    </recommendedName>
</protein>
<evidence type="ECO:0000256" key="2">
    <source>
        <dbReference type="ARBA" id="ARBA00022827"/>
    </source>
</evidence>
<dbReference type="GeneID" id="36572407"/>
<reference evidence="5 6" key="1">
    <citation type="journal article" date="2018" name="New Phytol.">
        <title>Comparative genomics and transcriptomics depict ericoid mycorrhizal fungi as versatile saprotrophs and plant mutualists.</title>
        <authorList>
            <person name="Martino E."/>
            <person name="Morin E."/>
            <person name="Grelet G.A."/>
            <person name="Kuo A."/>
            <person name="Kohler A."/>
            <person name="Daghino S."/>
            <person name="Barry K.W."/>
            <person name="Cichocki N."/>
            <person name="Clum A."/>
            <person name="Dockter R.B."/>
            <person name="Hainaut M."/>
            <person name="Kuo R.C."/>
            <person name="LaButti K."/>
            <person name="Lindahl B.D."/>
            <person name="Lindquist E.A."/>
            <person name="Lipzen A."/>
            <person name="Khouja H.R."/>
            <person name="Magnuson J."/>
            <person name="Murat C."/>
            <person name="Ohm R.A."/>
            <person name="Singer S.W."/>
            <person name="Spatafora J.W."/>
            <person name="Wang M."/>
            <person name="Veneault-Fourrey C."/>
            <person name="Henrissat B."/>
            <person name="Grigoriev I.V."/>
            <person name="Martin F.M."/>
            <person name="Perotto S."/>
        </authorList>
    </citation>
    <scope>NUCLEOTIDE SEQUENCE [LARGE SCALE GENOMIC DNA]</scope>
    <source>
        <strain evidence="5 6">ATCC 22711</strain>
    </source>
</reference>
<keyword evidence="1" id="KW-0285">Flavoprotein</keyword>
<dbReference type="GO" id="GO:0071949">
    <property type="term" value="F:FAD binding"/>
    <property type="evidence" value="ECO:0007669"/>
    <property type="project" value="InterPro"/>
</dbReference>
<dbReference type="PANTHER" id="PTHR43004">
    <property type="entry name" value="TRK SYSTEM POTASSIUM UPTAKE PROTEIN"/>
    <property type="match status" value="1"/>
</dbReference>
<dbReference type="PANTHER" id="PTHR43004:SF8">
    <property type="entry name" value="FAD-BINDING DOMAIN-CONTAINING PROTEIN-RELATED"/>
    <property type="match status" value="1"/>
</dbReference>
<dbReference type="Gene3D" id="3.30.9.10">
    <property type="entry name" value="D-Amino Acid Oxidase, subunit A, domain 2"/>
    <property type="match status" value="1"/>
</dbReference>
<evidence type="ECO:0000313" key="6">
    <source>
        <dbReference type="Proteomes" id="UP000241818"/>
    </source>
</evidence>
<evidence type="ECO:0000256" key="3">
    <source>
        <dbReference type="ARBA" id="ARBA00023002"/>
    </source>
</evidence>
<dbReference type="InterPro" id="IPR036188">
    <property type="entry name" value="FAD/NAD-bd_sf"/>
</dbReference>
<dbReference type="Proteomes" id="UP000241818">
    <property type="component" value="Unassembled WGS sequence"/>
</dbReference>
<keyword evidence="2" id="KW-0274">FAD</keyword>
<dbReference type="Gene3D" id="3.50.50.60">
    <property type="entry name" value="FAD/NAD(P)-binding domain"/>
    <property type="match status" value="1"/>
</dbReference>
<dbReference type="Pfam" id="PF21274">
    <property type="entry name" value="Rng_hyd_C"/>
    <property type="match status" value="1"/>
</dbReference>
<keyword evidence="6" id="KW-1185">Reference proteome</keyword>
<name>A0A2T3BBR7_AMORE</name>
<dbReference type="InterPro" id="IPR050641">
    <property type="entry name" value="RIFMO-like"/>
</dbReference>
<sequence>MLSICHISQRVVRRARGGVYRPWPLYRSICRYISKYVSSSSPLILPTKLLPSFKSPYFLALTVLTSRYIDYIAIMSSPIDIPVLIIGGGGCGLTASIFLSDLKVEHVLFEKHPGTSFLPKAHYLNQRTMEILRIHGVDKLITDVGCPIRKMSRVEFRTSLGGDEPYDGRLLGHCDSFGGHSGTPSYEMYRYSDSMALGHLTDLLTRSFARRDSAVLSSNLPLIRLEPILRKVAEERNPGRVLFSHRVTDFEEKDGAVLVTVDQPDGKTIQYRAQYVIAADKGQLSTPKLGVKMEGPTELVDFVTTHFKADLSDYWDDRTLITHFINPEGEKMANFDCGALVQMGPTWGRKSEEWTLHFGFPVTDSKRFDKEALPPRIRQLLKIPDLEMEVLHVSHWVLDRVLADKYRFGRVFIAGDAAHRRPPTTGLGLNTSIEDVHNLTWKLAFVLQGKAEPSLLDTYETERRPIGLRNCDWGLFTFSNMPVLQAAVGLVPGQLEYNRQRFKRIFEDTPYGRTSLNQIRRAIATQDVEFSAHDIELGFVYEDGALVADGTERPPADPAGQIYIPTTRPGHRLPHAWIEDRNGRVVSTHDLVVAGVSDFCLITDEYGGAWVEAARRLSKSTNFTINAVQVRSRETSKDPALYYDYEGRWAQVREISDGGAILVRLDNFVAWRSRRPSDMAEKVLGDALAAILKGPQKTGLKGNSTNGINGTNGAHVVDSVSV</sequence>
<dbReference type="EMBL" id="KZ679007">
    <property type="protein sequence ID" value="PSS25704.1"/>
    <property type="molecule type" value="Genomic_DNA"/>
</dbReference>